<dbReference type="NCBIfam" id="TIGR00797">
    <property type="entry name" value="matE"/>
    <property type="match status" value="1"/>
</dbReference>
<keyword evidence="12" id="KW-1185">Reference proteome</keyword>
<evidence type="ECO:0000256" key="8">
    <source>
        <dbReference type="ARBA" id="ARBA00023136"/>
    </source>
</evidence>
<feature type="transmembrane region" description="Helical" evidence="10">
    <location>
        <begin position="324"/>
        <end position="348"/>
    </location>
</feature>
<keyword evidence="8 10" id="KW-0472">Membrane</keyword>
<feature type="transmembrane region" description="Helical" evidence="10">
    <location>
        <begin position="428"/>
        <end position="449"/>
    </location>
</feature>
<dbReference type="PIRSF" id="PIRSF006603">
    <property type="entry name" value="DinF"/>
    <property type="match status" value="1"/>
</dbReference>
<evidence type="ECO:0000256" key="3">
    <source>
        <dbReference type="ARBA" id="ARBA00022106"/>
    </source>
</evidence>
<organism evidence="11 12">
    <name type="scientific">Sediminicola arcticus</name>
    <dbReference type="NCBI Taxonomy" id="1574308"/>
    <lineage>
        <taxon>Bacteria</taxon>
        <taxon>Pseudomonadati</taxon>
        <taxon>Bacteroidota</taxon>
        <taxon>Flavobacteriia</taxon>
        <taxon>Flavobacteriales</taxon>
        <taxon>Flavobacteriaceae</taxon>
        <taxon>Sediminicola</taxon>
    </lineage>
</organism>
<dbReference type="InterPro" id="IPR048279">
    <property type="entry name" value="MdtK-like"/>
</dbReference>
<evidence type="ECO:0000256" key="7">
    <source>
        <dbReference type="ARBA" id="ARBA00022989"/>
    </source>
</evidence>
<sequence>MANVSSEQLGSESIGKLLIKQALPASIGILVMSLNVLVDSIFVGNWIGSIAIAAINVVLPVSFFIGALGMSIGIGGSSIISRALGANNTEKALKVFGNQITLSLLVTISMVLLGLYYIDTLIPAFGGKGDIFGPAKIYYTIVLYGVPFLALCMMGNTVIRAEGKPKFAMIAMIIPSVGNLVMDYIFIYIFDWGMAGAAWATTIGYFLCFSYVLYFFLSKNSELKISWNHFGLDRIILKEIGALGFVTLARQAVISLIYLIMNNILFNLGGEAMVAVYAIIGRMLMFALFPVFGVTQGFLPIAGFNYGAEKYERVRETINTAIKYAAILATIVFVGLMIFPAEIASLFLSDKPGMSPSELAMNAFVLENTPSAMRWVFAATPIIALQLIGAAYFQAVGKAVPALLLTLSRQGFFFIPLVLILPQFFGELGVWISFPIADVLATVVTGYFLRREIRTNLITKISS</sequence>
<feature type="transmembrane region" description="Helical" evidence="10">
    <location>
        <begin position="22"/>
        <end position="44"/>
    </location>
</feature>
<reference evidence="11 12" key="1">
    <citation type="submission" date="2024-07" db="EMBL/GenBank/DDBJ databases">
        <title>The genome sequence of type strain Sediminicola arcticus GDMCC 1.2805.</title>
        <authorList>
            <person name="Liu Y."/>
        </authorList>
    </citation>
    <scope>NUCLEOTIDE SEQUENCE [LARGE SCALE GENOMIC DNA]</scope>
    <source>
        <strain evidence="11 12">GDMCC 1.2805</strain>
    </source>
</reference>
<dbReference type="InterPro" id="IPR045070">
    <property type="entry name" value="MATE_MepA-like"/>
</dbReference>
<dbReference type="CDD" id="cd13143">
    <property type="entry name" value="MATE_MepA_like"/>
    <property type="match status" value="1"/>
</dbReference>
<evidence type="ECO:0000313" key="12">
    <source>
        <dbReference type="Proteomes" id="UP001549799"/>
    </source>
</evidence>
<feature type="transmembrane region" description="Helical" evidence="10">
    <location>
        <begin position="167"/>
        <end position="190"/>
    </location>
</feature>
<dbReference type="EMBL" id="JBEXAE010000001">
    <property type="protein sequence ID" value="MET6989654.1"/>
    <property type="molecule type" value="Genomic_DNA"/>
</dbReference>
<feature type="transmembrane region" description="Helical" evidence="10">
    <location>
        <begin position="273"/>
        <end position="303"/>
    </location>
</feature>
<evidence type="ECO:0000256" key="10">
    <source>
        <dbReference type="SAM" id="Phobius"/>
    </source>
</evidence>
<dbReference type="RefSeq" id="WP_354614026.1">
    <property type="nucleotide sequence ID" value="NZ_JBEXAE010000001.1"/>
</dbReference>
<feature type="transmembrane region" description="Helical" evidence="10">
    <location>
        <begin position="196"/>
        <end position="217"/>
    </location>
</feature>
<comment type="similarity">
    <text evidence="2">Belongs to the multi antimicrobial extrusion (MATE) (TC 2.A.66.1) family. MepA subfamily.</text>
</comment>
<proteinExistence type="inferred from homology"/>
<keyword evidence="4" id="KW-0813">Transport</keyword>
<evidence type="ECO:0000256" key="6">
    <source>
        <dbReference type="ARBA" id="ARBA00022692"/>
    </source>
</evidence>
<keyword evidence="6 10" id="KW-0812">Transmembrane</keyword>
<keyword evidence="5" id="KW-1003">Cell membrane</keyword>
<keyword evidence="9" id="KW-0046">Antibiotic resistance</keyword>
<evidence type="ECO:0000256" key="9">
    <source>
        <dbReference type="ARBA" id="ARBA00023251"/>
    </source>
</evidence>
<evidence type="ECO:0000256" key="1">
    <source>
        <dbReference type="ARBA" id="ARBA00004651"/>
    </source>
</evidence>
<evidence type="ECO:0000256" key="2">
    <source>
        <dbReference type="ARBA" id="ARBA00008417"/>
    </source>
</evidence>
<accession>A0ABV2STP9</accession>
<keyword evidence="7 10" id="KW-1133">Transmembrane helix</keyword>
<comment type="caution">
    <text evidence="11">The sequence shown here is derived from an EMBL/GenBank/DDBJ whole genome shotgun (WGS) entry which is preliminary data.</text>
</comment>
<protein>
    <recommendedName>
        <fullName evidence="3">Multidrug export protein MepA</fullName>
    </recommendedName>
</protein>
<gene>
    <name evidence="11" type="ORF">ABXZ36_03215</name>
</gene>
<evidence type="ECO:0000256" key="5">
    <source>
        <dbReference type="ARBA" id="ARBA00022475"/>
    </source>
</evidence>
<name>A0ABV2STP9_9FLAO</name>
<dbReference type="Proteomes" id="UP001549799">
    <property type="component" value="Unassembled WGS sequence"/>
</dbReference>
<feature type="transmembrane region" description="Helical" evidence="10">
    <location>
        <begin position="50"/>
        <end position="74"/>
    </location>
</feature>
<dbReference type="PANTHER" id="PTHR43823:SF3">
    <property type="entry name" value="MULTIDRUG EXPORT PROTEIN MEPA"/>
    <property type="match status" value="1"/>
</dbReference>
<evidence type="ECO:0000256" key="4">
    <source>
        <dbReference type="ARBA" id="ARBA00022448"/>
    </source>
</evidence>
<dbReference type="InterPro" id="IPR051327">
    <property type="entry name" value="MATE_MepA_subfamily"/>
</dbReference>
<feature type="transmembrane region" description="Helical" evidence="10">
    <location>
        <begin position="372"/>
        <end position="393"/>
    </location>
</feature>
<feature type="transmembrane region" description="Helical" evidence="10">
    <location>
        <begin position="400"/>
        <end position="422"/>
    </location>
</feature>
<dbReference type="Pfam" id="PF01554">
    <property type="entry name" value="MatE"/>
    <property type="match status" value="2"/>
</dbReference>
<dbReference type="InterPro" id="IPR002528">
    <property type="entry name" value="MATE_fam"/>
</dbReference>
<comment type="subcellular location">
    <subcellularLocation>
        <location evidence="1">Cell membrane</location>
        <topology evidence="1">Multi-pass membrane protein</topology>
    </subcellularLocation>
</comment>
<feature type="transmembrane region" description="Helical" evidence="10">
    <location>
        <begin position="137"/>
        <end position="155"/>
    </location>
</feature>
<feature type="transmembrane region" description="Helical" evidence="10">
    <location>
        <begin position="95"/>
        <end position="117"/>
    </location>
</feature>
<evidence type="ECO:0000313" key="11">
    <source>
        <dbReference type="EMBL" id="MET6989654.1"/>
    </source>
</evidence>
<dbReference type="PANTHER" id="PTHR43823">
    <property type="entry name" value="SPORULATION PROTEIN YKVU"/>
    <property type="match status" value="1"/>
</dbReference>